<dbReference type="SMART" id="SM00771">
    <property type="entry name" value="ZipA_C"/>
    <property type="match status" value="1"/>
</dbReference>
<dbReference type="eggNOG" id="COG3115">
    <property type="taxonomic scope" value="Bacteria"/>
</dbReference>
<evidence type="ECO:0000256" key="1">
    <source>
        <dbReference type="ARBA" id="ARBA00022475"/>
    </source>
</evidence>
<evidence type="ECO:0000256" key="8">
    <source>
        <dbReference type="HAMAP-Rule" id="MF_00509"/>
    </source>
</evidence>
<accession>A0A1N6XSX7</accession>
<dbReference type="Proteomes" id="UP000186895">
    <property type="component" value="Unassembled WGS sequence"/>
</dbReference>
<keyword evidence="1 8" id="KW-1003">Cell membrane</keyword>
<feature type="compositionally biased region" description="Basic and acidic residues" evidence="10">
    <location>
        <begin position="72"/>
        <end position="98"/>
    </location>
</feature>
<dbReference type="GO" id="GO:0000917">
    <property type="term" value="P:division septum assembly"/>
    <property type="evidence" value="ECO:0007669"/>
    <property type="project" value="TreeGrafter"/>
</dbReference>
<comment type="subunit">
    <text evidence="8">Interacts with FtsZ via their C-terminal domains.</text>
</comment>
<organism evidence="12 13">
    <name type="scientific">Marinobacterium stanieri</name>
    <dbReference type="NCBI Taxonomy" id="49186"/>
    <lineage>
        <taxon>Bacteria</taxon>
        <taxon>Pseudomonadati</taxon>
        <taxon>Pseudomonadota</taxon>
        <taxon>Gammaproteobacteria</taxon>
        <taxon>Oceanospirillales</taxon>
        <taxon>Oceanospirillaceae</taxon>
        <taxon>Marinobacterium</taxon>
    </lineage>
</organism>
<evidence type="ECO:0000256" key="10">
    <source>
        <dbReference type="SAM" id="MobiDB-lite"/>
    </source>
</evidence>
<dbReference type="InterPro" id="IPR011919">
    <property type="entry name" value="Cell_div_ZipA"/>
</dbReference>
<evidence type="ECO:0000313" key="12">
    <source>
        <dbReference type="EMBL" id="SIR05424.1"/>
    </source>
</evidence>
<keyword evidence="6 8" id="KW-0472">Membrane</keyword>
<dbReference type="InterPro" id="IPR007449">
    <property type="entry name" value="ZipA_FtsZ-bd_C"/>
</dbReference>
<dbReference type="GO" id="GO:0043093">
    <property type="term" value="P:FtsZ-dependent cytokinesis"/>
    <property type="evidence" value="ECO:0007669"/>
    <property type="project" value="UniProtKB-UniRule"/>
</dbReference>
<keyword evidence="2 8" id="KW-0997">Cell inner membrane</keyword>
<evidence type="ECO:0000256" key="5">
    <source>
        <dbReference type="ARBA" id="ARBA00022989"/>
    </source>
</evidence>
<evidence type="ECO:0000256" key="3">
    <source>
        <dbReference type="ARBA" id="ARBA00022618"/>
    </source>
</evidence>
<evidence type="ECO:0000256" key="4">
    <source>
        <dbReference type="ARBA" id="ARBA00022692"/>
    </source>
</evidence>
<dbReference type="PANTHER" id="PTHR38685">
    <property type="entry name" value="CELL DIVISION PROTEIN ZIPA"/>
    <property type="match status" value="1"/>
</dbReference>
<keyword evidence="7 8" id="KW-0131">Cell cycle</keyword>
<feature type="region of interest" description="Disordered" evidence="10">
    <location>
        <begin position="45"/>
        <end position="219"/>
    </location>
</feature>
<dbReference type="AlphaFoldDB" id="A0A1N6XSX7"/>
<evidence type="ECO:0000313" key="13">
    <source>
        <dbReference type="Proteomes" id="UP000186895"/>
    </source>
</evidence>
<feature type="compositionally biased region" description="Basic and acidic residues" evidence="10">
    <location>
        <begin position="243"/>
        <end position="261"/>
    </location>
</feature>
<dbReference type="NCBIfam" id="TIGR02205">
    <property type="entry name" value="septum_zipA"/>
    <property type="match status" value="1"/>
</dbReference>
<dbReference type="GO" id="GO:0032153">
    <property type="term" value="C:cell division site"/>
    <property type="evidence" value="ECO:0007669"/>
    <property type="project" value="UniProtKB-UniRule"/>
</dbReference>
<keyword evidence="3 8" id="KW-0132">Cell division</keyword>
<feature type="region of interest" description="Disordered" evidence="10">
    <location>
        <begin position="237"/>
        <end position="263"/>
    </location>
</feature>
<keyword evidence="13" id="KW-1185">Reference proteome</keyword>
<evidence type="ECO:0000256" key="2">
    <source>
        <dbReference type="ARBA" id="ARBA00022519"/>
    </source>
</evidence>
<keyword evidence="5 8" id="KW-1133">Transmembrane helix</keyword>
<sequence>MDISLREWLIIGGVLIVILILVDGWRRVSANRSRLKLEIDRTLSELGDSDGHNPELPNGGARRCQGQSPEEVSERETAPARPAVKERREPSLDQRMEPSLDAAPELTEMDPLFDDIPTREEAARGRAKPRAKPKQETRKPVPAQPVVHAPEPAPEPLFDNLGPADTSAGDDRELMEAVDRGDLQGSSLEMDYPLKEEPLPVKSEQAQAPDDDQHELDLDQPIPTLFDQIGADLPNDTLAAYRDSVERETERVEAAEAEQEHLYQSVEPAAAAEPDIDFTPEAPEPQRSAAASTESQPRQPVQSVEQPSEPEPAEPVEETPAPAKPKGPTRSSMPDPEHVLVITVVGRNGERLPGPVLGKIVDACGMDWGDMSIYHRAEDSSPNSPIQFSMANAVPPGTFDPDNMDALETPAVSFFMSMSEPKDPMTAYECMLATAETLAKHLNGELLDEDRSVMRPQTKEHYRERIREFQMHQRQRRVN</sequence>
<comment type="subcellular location">
    <subcellularLocation>
        <location evidence="8">Cell inner membrane</location>
        <topology evidence="8">Single-pass type I membrane protein</topology>
    </subcellularLocation>
    <text evidence="8">Localizes to the Z ring in an FtsZ-dependent manner.</text>
</comment>
<feature type="compositionally biased region" description="Low complexity" evidence="10">
    <location>
        <begin position="140"/>
        <end position="150"/>
    </location>
</feature>
<gene>
    <name evidence="8" type="primary">zipA</name>
    <name evidence="12" type="ORF">SAMN05421647_11614</name>
</gene>
<dbReference type="HAMAP" id="MF_00509">
    <property type="entry name" value="ZipA"/>
    <property type="match status" value="1"/>
</dbReference>
<dbReference type="EMBL" id="FTMN01000016">
    <property type="protein sequence ID" value="SIR05424.1"/>
    <property type="molecule type" value="Genomic_DNA"/>
</dbReference>
<dbReference type="InterPro" id="IPR036765">
    <property type="entry name" value="ZipA_FtsZ-bd_C_sf"/>
</dbReference>
<feature type="compositionally biased region" description="Basic and acidic residues" evidence="10">
    <location>
        <begin position="169"/>
        <end position="182"/>
    </location>
</feature>
<dbReference type="Gene3D" id="3.30.1400.10">
    <property type="entry name" value="ZipA, C-terminal FtsZ-binding domain"/>
    <property type="match status" value="1"/>
</dbReference>
<feature type="domain" description="ZipA C-terminal FtsZ-binding" evidence="11">
    <location>
        <begin position="336"/>
        <end position="466"/>
    </location>
</feature>
<dbReference type="PANTHER" id="PTHR38685:SF1">
    <property type="entry name" value="CELL DIVISION PROTEIN ZIPA"/>
    <property type="match status" value="1"/>
</dbReference>
<comment type="function">
    <text evidence="8 9">Essential cell division protein that stabilizes the FtsZ protofilaments by cross-linking them and that serves as a cytoplasmic membrane anchor for the Z ring. Also required for the recruitment to the septal ring of downstream cell division proteins.</text>
</comment>
<feature type="transmembrane region" description="Helical" evidence="8">
    <location>
        <begin position="6"/>
        <end position="25"/>
    </location>
</feature>
<protein>
    <recommendedName>
        <fullName evidence="8 9">Cell division protein ZipA</fullName>
    </recommendedName>
</protein>
<reference evidence="12 13" key="1">
    <citation type="submission" date="2017-01" db="EMBL/GenBank/DDBJ databases">
        <authorList>
            <person name="Mah S.A."/>
            <person name="Swanson W.J."/>
            <person name="Moy G.W."/>
            <person name="Vacquier V.D."/>
        </authorList>
    </citation>
    <scope>NUCLEOTIDE SEQUENCE [LARGE SCALE GENOMIC DNA]</scope>
    <source>
        <strain evidence="12 13">DSM 7027</strain>
    </source>
</reference>
<feature type="region of interest" description="Disordered" evidence="10">
    <location>
        <begin position="276"/>
        <end position="337"/>
    </location>
</feature>
<comment type="similarity">
    <text evidence="8 9">Belongs to the ZipA family.</text>
</comment>
<dbReference type="RefSeq" id="WP_076466431.1">
    <property type="nucleotide sequence ID" value="NZ_FTMN01000016.1"/>
</dbReference>
<dbReference type="SUPFAM" id="SSF64383">
    <property type="entry name" value="Cell-division protein ZipA, C-terminal domain"/>
    <property type="match status" value="1"/>
</dbReference>
<evidence type="ECO:0000256" key="7">
    <source>
        <dbReference type="ARBA" id="ARBA00023306"/>
    </source>
</evidence>
<dbReference type="STRING" id="49186.SAMN05421647_11614"/>
<evidence type="ECO:0000256" key="9">
    <source>
        <dbReference type="RuleBase" id="RU003612"/>
    </source>
</evidence>
<feature type="compositionally biased region" description="Polar residues" evidence="10">
    <location>
        <begin position="289"/>
        <end position="298"/>
    </location>
</feature>
<dbReference type="GO" id="GO:0005886">
    <property type="term" value="C:plasma membrane"/>
    <property type="evidence" value="ECO:0007669"/>
    <property type="project" value="UniProtKB-SubCell"/>
</dbReference>
<name>A0A1N6XSX7_9GAMM</name>
<evidence type="ECO:0000259" key="11">
    <source>
        <dbReference type="SMART" id="SM00771"/>
    </source>
</evidence>
<keyword evidence="4 8" id="KW-0812">Transmembrane</keyword>
<proteinExistence type="inferred from homology"/>
<dbReference type="Pfam" id="PF04354">
    <property type="entry name" value="ZipA_C"/>
    <property type="match status" value="1"/>
</dbReference>
<evidence type="ECO:0000256" key="6">
    <source>
        <dbReference type="ARBA" id="ARBA00023136"/>
    </source>
</evidence>